<protein>
    <recommendedName>
        <fullName evidence="1">Glycine-rich domain-containing protein</fullName>
    </recommendedName>
</protein>
<dbReference type="RefSeq" id="WP_051876029.1">
    <property type="nucleotide sequence ID" value="NZ_CAWLXS010000324.1"/>
</dbReference>
<sequence>MQDEKPDTKVLDDNNLVIVTTPEYVKDSIKEAIEEHAASRNHPYATQVEPGFVTLSNETDSDSEITVATSKAVKKAYDLANTANRNALNNNSNLYLEKKQNGADISDKAEFVKNLGITSIDGYVGRLVNVQKFTTSGIYSYHATPGTKKILITVIGAGGGGGGAADNNLEHVSAGSGGGAGGCARKFIDVPTEPVAITVGAGGFAGIQPSREPTSGGVSSFGDDIIAYGGGHAANCGPFPIGYTVLISNGGGGYANGGDENFIGGSGGQAIILASGYISGGGGNSFLSGGGQPLTWGASLKGVDGRYGSGGSGGFGVAGQEGQPGGDGGDGVVIIEEYA</sequence>
<dbReference type="AlphaFoldDB" id="A0A077PKL3"/>
<organism evidence="2">
    <name type="scientific">Xenorhabdus bovienii str. kraussei Becker Underwood</name>
    <dbReference type="NCBI Taxonomy" id="1398204"/>
    <lineage>
        <taxon>Bacteria</taxon>
        <taxon>Pseudomonadati</taxon>
        <taxon>Pseudomonadota</taxon>
        <taxon>Gammaproteobacteria</taxon>
        <taxon>Enterobacterales</taxon>
        <taxon>Morganellaceae</taxon>
        <taxon>Xenorhabdus</taxon>
    </lineage>
</organism>
<dbReference type="InterPro" id="IPR049304">
    <property type="entry name" value="Gly_rich_dom"/>
</dbReference>
<proteinExistence type="predicted"/>
<gene>
    <name evidence="2" type="ORF">XBKB1_3360003</name>
</gene>
<dbReference type="GO" id="GO:0046718">
    <property type="term" value="P:symbiont entry into host cell"/>
    <property type="evidence" value="ECO:0007669"/>
    <property type="project" value="InterPro"/>
</dbReference>
<reference evidence="2" key="1">
    <citation type="submission" date="2013-07" db="EMBL/GenBank/DDBJ databases">
        <title>Sub-species coevolution in mutualistic symbiosis.</title>
        <authorList>
            <person name="Murfin K."/>
            <person name="Klassen J."/>
            <person name="Lee M."/>
            <person name="Forst S."/>
            <person name="Stock P."/>
            <person name="Goodrich-Blair H."/>
        </authorList>
    </citation>
    <scope>NUCLEOTIDE SEQUENCE [LARGE SCALE GENOMIC DNA]</scope>
    <source>
        <strain evidence="2">Kraussei Becker Underwood</strain>
    </source>
</reference>
<dbReference type="InterPro" id="IPR005068">
    <property type="entry name" value="Phage_lambda_Stf-r2"/>
</dbReference>
<comment type="caution">
    <text evidence="2">The sequence shown here is derived from an EMBL/GenBank/DDBJ whole genome shotgun (WGS) entry which is preliminary data.</text>
</comment>
<accession>A0A077PKL3</accession>
<dbReference type="EMBL" id="CBSZ010000264">
    <property type="protein sequence ID" value="CDH24950.1"/>
    <property type="molecule type" value="Genomic_DNA"/>
</dbReference>
<dbReference type="HOGENOM" id="CLU_818737_0_0_6"/>
<dbReference type="Pfam" id="PF03406">
    <property type="entry name" value="Phage_fiber_2"/>
    <property type="match status" value="1"/>
</dbReference>
<feature type="domain" description="Glycine-rich" evidence="1">
    <location>
        <begin position="134"/>
        <end position="336"/>
    </location>
</feature>
<dbReference type="Pfam" id="PF21722">
    <property type="entry name" value="Gly_rich_2"/>
    <property type="match status" value="1"/>
</dbReference>
<dbReference type="Proteomes" id="UP000028493">
    <property type="component" value="Unassembled WGS sequence"/>
</dbReference>
<evidence type="ECO:0000259" key="1">
    <source>
        <dbReference type="Pfam" id="PF21722"/>
    </source>
</evidence>
<name>A0A077PKL3_XENBV</name>
<dbReference type="GO" id="GO:0019062">
    <property type="term" value="P:virion attachment to host cell"/>
    <property type="evidence" value="ECO:0007669"/>
    <property type="project" value="InterPro"/>
</dbReference>
<evidence type="ECO:0000313" key="2">
    <source>
        <dbReference type="EMBL" id="CDH24950.1"/>
    </source>
</evidence>